<dbReference type="RefSeq" id="WP_310429365.1">
    <property type="nucleotide sequence ID" value="NZ_JAVDYC010000001.1"/>
</dbReference>
<comment type="caution">
    <text evidence="2">The sequence shown here is derived from an EMBL/GenBank/DDBJ whole genome shotgun (WGS) entry which is preliminary data.</text>
</comment>
<gene>
    <name evidence="2" type="ORF">J2S44_008543</name>
</gene>
<accession>A0AAE3ZYE7</accession>
<dbReference type="Proteomes" id="UP001183629">
    <property type="component" value="Unassembled WGS sequence"/>
</dbReference>
<dbReference type="AlphaFoldDB" id="A0AAE3ZYE7"/>
<proteinExistence type="predicted"/>
<protein>
    <submittedName>
        <fullName evidence="2">WD40 repeat protein</fullName>
    </submittedName>
</protein>
<evidence type="ECO:0000313" key="2">
    <source>
        <dbReference type="EMBL" id="MDR7328293.1"/>
    </source>
</evidence>
<dbReference type="SUPFAM" id="SSF51004">
    <property type="entry name" value="C-terminal (heme d1) domain of cytochrome cd1-nitrite reductase"/>
    <property type="match status" value="1"/>
</dbReference>
<keyword evidence="3" id="KW-1185">Reference proteome</keyword>
<name>A0AAE3ZYE7_9ACTN</name>
<dbReference type="InterPro" id="IPR011048">
    <property type="entry name" value="Haem_d1_sf"/>
</dbReference>
<evidence type="ECO:0000313" key="3">
    <source>
        <dbReference type="Proteomes" id="UP001183629"/>
    </source>
</evidence>
<organism evidence="2 3">
    <name type="scientific">Catenuloplanes niger</name>
    <dbReference type="NCBI Taxonomy" id="587534"/>
    <lineage>
        <taxon>Bacteria</taxon>
        <taxon>Bacillati</taxon>
        <taxon>Actinomycetota</taxon>
        <taxon>Actinomycetes</taxon>
        <taxon>Micromonosporales</taxon>
        <taxon>Micromonosporaceae</taxon>
        <taxon>Catenuloplanes</taxon>
    </lineage>
</organism>
<feature type="region of interest" description="Disordered" evidence="1">
    <location>
        <begin position="1"/>
        <end position="36"/>
    </location>
</feature>
<evidence type="ECO:0000256" key="1">
    <source>
        <dbReference type="SAM" id="MobiDB-lite"/>
    </source>
</evidence>
<sequence length="211" mass="22175">MRVRLRLRHVQRRHRPDRPRRLHAGGGDRAAARQRPLPAHAPLTARDDAAGPVVAGQPQLSLSTVYVYDVDTGANTLTQRTSGTAPGGNLNEIALDGYGETLFTGAGSRNAVPAYATADLSGRGSYCTGYHPVAVAPSPDGGYPATGVRSTGDDVYVYEIGGVQPERRVDLGNDVVLAARGLAWRPAEPWLYAITTPPAGGAPGPHVLPSL</sequence>
<dbReference type="Gene3D" id="2.130.10.10">
    <property type="entry name" value="YVTN repeat-like/Quinoprotein amine dehydrogenase"/>
    <property type="match status" value="1"/>
</dbReference>
<feature type="compositionally biased region" description="Basic residues" evidence="1">
    <location>
        <begin position="1"/>
        <end position="23"/>
    </location>
</feature>
<dbReference type="InterPro" id="IPR015943">
    <property type="entry name" value="WD40/YVTN_repeat-like_dom_sf"/>
</dbReference>
<reference evidence="2 3" key="1">
    <citation type="submission" date="2023-07" db="EMBL/GenBank/DDBJ databases">
        <title>Sequencing the genomes of 1000 actinobacteria strains.</title>
        <authorList>
            <person name="Klenk H.-P."/>
        </authorList>
    </citation>
    <scope>NUCLEOTIDE SEQUENCE [LARGE SCALE GENOMIC DNA]</scope>
    <source>
        <strain evidence="2 3">DSM 44711</strain>
    </source>
</reference>
<dbReference type="EMBL" id="JAVDYC010000001">
    <property type="protein sequence ID" value="MDR7328293.1"/>
    <property type="molecule type" value="Genomic_DNA"/>
</dbReference>